<accession>A0ABR4SLT9</accession>
<evidence type="ECO:0000256" key="5">
    <source>
        <dbReference type="ARBA" id="ARBA00023316"/>
    </source>
</evidence>
<comment type="caution">
    <text evidence="7">The sequence shown here is derived from an EMBL/GenBank/DDBJ whole genome shotgun (WGS) entry which is preliminary data.</text>
</comment>
<evidence type="ECO:0000256" key="1">
    <source>
        <dbReference type="ARBA" id="ARBA00001561"/>
    </source>
</evidence>
<sequence length="256" mass="28095">MVIHHWDDPKRKPSLDGVLSWLTNPRSKVSAHYVVSGRKVYRLVPESMAAWHARGGNSDSIGIECDPRQQDETYETVAALIREIRGRYGDIPLVRHRDVKGSSTTCPGTYDLARLDRLARGQSAKPVAVASKGTSKPVAKPVNGAACVKAPAFPLPAGYYYGPPSGPRQSVSGRTRNSRVPGDVIQVNGRWRSKGLAVWQARMQARGWNIGKDGADGRYGNDTERVVRQFQKNKGLKVDGKIGPATWRAAFELPVK</sequence>
<proteinExistence type="inferred from homology"/>
<dbReference type="SUPFAM" id="SSF55846">
    <property type="entry name" value="N-acetylmuramoyl-L-alanine amidase-like"/>
    <property type="match status" value="1"/>
</dbReference>
<dbReference type="SUPFAM" id="SSF47090">
    <property type="entry name" value="PGBD-like"/>
    <property type="match status" value="1"/>
</dbReference>
<evidence type="ECO:0000313" key="8">
    <source>
        <dbReference type="Proteomes" id="UP000030182"/>
    </source>
</evidence>
<dbReference type="PANTHER" id="PTHR30417:SF1">
    <property type="entry name" value="N-ACETYLMURAMOYL-L-ALANINE AMIDASE AMID"/>
    <property type="match status" value="1"/>
</dbReference>
<dbReference type="CDD" id="cd06583">
    <property type="entry name" value="PGRP"/>
    <property type="match status" value="1"/>
</dbReference>
<comment type="similarity">
    <text evidence="2">Belongs to the N-acetylmuramoyl-L-alanine amidase 2 family.</text>
</comment>
<feature type="domain" description="N-acetylmuramoyl-L-alanine amidase" evidence="6">
    <location>
        <begin position="6"/>
        <end position="108"/>
    </location>
</feature>
<evidence type="ECO:0000256" key="4">
    <source>
        <dbReference type="ARBA" id="ARBA00022801"/>
    </source>
</evidence>
<evidence type="ECO:0000313" key="7">
    <source>
        <dbReference type="EMBL" id="KDS94144.1"/>
    </source>
</evidence>
<keyword evidence="8" id="KW-1185">Reference proteome</keyword>
<evidence type="ECO:0000256" key="3">
    <source>
        <dbReference type="ARBA" id="ARBA00011901"/>
    </source>
</evidence>
<keyword evidence="4" id="KW-0378">Hydrolase</keyword>
<dbReference type="PANTHER" id="PTHR30417">
    <property type="entry name" value="N-ACETYLMURAMOYL-L-ALANINE AMIDASE AMID"/>
    <property type="match status" value="1"/>
</dbReference>
<dbReference type="Gene3D" id="1.10.101.10">
    <property type="entry name" value="PGBD-like superfamily/PGBD"/>
    <property type="match status" value="1"/>
</dbReference>
<dbReference type="Pfam" id="PF01471">
    <property type="entry name" value="PG_binding_1"/>
    <property type="match status" value="1"/>
</dbReference>
<dbReference type="EMBL" id="JDRS01000002">
    <property type="protein sequence ID" value="KDS94144.1"/>
    <property type="molecule type" value="Genomic_DNA"/>
</dbReference>
<reference evidence="7 8" key="1">
    <citation type="submission" date="2014-01" db="EMBL/GenBank/DDBJ databases">
        <title>Draft genome sequence of the multidrug-resistant clinical isolate Dermabacter hominis 1368.</title>
        <authorList>
            <person name="Albersmeier A."/>
            <person name="Bomholt C."/>
            <person name="Glaub A."/>
            <person name="Ruckert C."/>
            <person name="Soriano F."/>
            <person name="Fernandez-Natal I."/>
            <person name="Tauch A."/>
        </authorList>
    </citation>
    <scope>NUCLEOTIDE SEQUENCE [LARGE SCALE GENOMIC DNA]</scope>
    <source>
        <strain evidence="7 8">1368</strain>
    </source>
</reference>
<comment type="catalytic activity">
    <reaction evidence="1">
        <text>Hydrolyzes the link between N-acetylmuramoyl residues and L-amino acid residues in certain cell-wall glycopeptides.</text>
        <dbReference type="EC" id="3.5.1.28"/>
    </reaction>
</comment>
<name>A0ABR4SLT9_9MICO</name>
<dbReference type="InterPro" id="IPR051206">
    <property type="entry name" value="NAMLAA_amidase_2"/>
</dbReference>
<gene>
    <name evidence="7" type="ORF">DHOM_02965</name>
</gene>
<dbReference type="SMART" id="SM00644">
    <property type="entry name" value="Ami_2"/>
    <property type="match status" value="1"/>
</dbReference>
<dbReference type="Proteomes" id="UP000030182">
    <property type="component" value="Unassembled WGS sequence"/>
</dbReference>
<dbReference type="InterPro" id="IPR036505">
    <property type="entry name" value="Amidase/PGRP_sf"/>
</dbReference>
<evidence type="ECO:0000259" key="6">
    <source>
        <dbReference type="SMART" id="SM00644"/>
    </source>
</evidence>
<dbReference type="InterPro" id="IPR036365">
    <property type="entry name" value="PGBD-like_sf"/>
</dbReference>
<organism evidence="7 8">
    <name type="scientific">Dermabacter hominis 1368</name>
    <dbReference type="NCBI Taxonomy" id="1450519"/>
    <lineage>
        <taxon>Bacteria</taxon>
        <taxon>Bacillati</taxon>
        <taxon>Actinomycetota</taxon>
        <taxon>Actinomycetes</taxon>
        <taxon>Micrococcales</taxon>
        <taxon>Dermabacteraceae</taxon>
        <taxon>Dermabacter</taxon>
    </lineage>
</organism>
<dbReference type="InterPro" id="IPR002502">
    <property type="entry name" value="Amidase_domain"/>
</dbReference>
<protein>
    <recommendedName>
        <fullName evidence="3">N-acetylmuramoyl-L-alanine amidase</fullName>
        <ecNumber evidence="3">3.5.1.28</ecNumber>
    </recommendedName>
</protein>
<evidence type="ECO:0000256" key="2">
    <source>
        <dbReference type="ARBA" id="ARBA00007553"/>
    </source>
</evidence>
<dbReference type="Gene3D" id="3.40.80.10">
    <property type="entry name" value="Peptidoglycan recognition protein-like"/>
    <property type="match status" value="1"/>
</dbReference>
<dbReference type="Pfam" id="PF01510">
    <property type="entry name" value="Amidase_2"/>
    <property type="match status" value="1"/>
</dbReference>
<keyword evidence="5" id="KW-0961">Cell wall biogenesis/degradation</keyword>
<dbReference type="InterPro" id="IPR002477">
    <property type="entry name" value="Peptidoglycan-bd-like"/>
</dbReference>
<dbReference type="InterPro" id="IPR036366">
    <property type="entry name" value="PGBDSf"/>
</dbReference>
<dbReference type="EC" id="3.5.1.28" evidence="3"/>